<gene>
    <name evidence="2" type="ORF">HHL28_03420</name>
</gene>
<dbReference type="SMART" id="SM00966">
    <property type="entry name" value="SpoVT_AbrB"/>
    <property type="match status" value="1"/>
</dbReference>
<dbReference type="AlphaFoldDB" id="A0A858R4G0"/>
<dbReference type="Proteomes" id="UP000501891">
    <property type="component" value="Chromosome"/>
</dbReference>
<dbReference type="Gene3D" id="2.10.260.10">
    <property type="match status" value="1"/>
</dbReference>
<accession>A0A858R4G0</accession>
<reference evidence="2" key="1">
    <citation type="submission" date="2020-04" db="EMBL/GenBank/DDBJ databases">
        <title>A desert anoxygenic phototrophic bacterium fixes CO2 using RubisCO under aerobic conditions.</title>
        <authorList>
            <person name="Tang K."/>
        </authorList>
    </citation>
    <scope>NUCLEOTIDE SEQUENCE [LARGE SCALE GENOMIC DNA]</scope>
    <source>
        <strain evidence="2">MIMtkB3</strain>
    </source>
</reference>
<evidence type="ECO:0000313" key="3">
    <source>
        <dbReference type="Proteomes" id="UP000501891"/>
    </source>
</evidence>
<protein>
    <submittedName>
        <fullName evidence="2">AbrB/MazE/SpoVT family DNA-binding domain-containing protein</fullName>
    </submittedName>
</protein>
<dbReference type="SUPFAM" id="SSF89447">
    <property type="entry name" value="AbrB/MazE/MraZ-like"/>
    <property type="match status" value="1"/>
</dbReference>
<dbReference type="InterPro" id="IPR037914">
    <property type="entry name" value="SpoVT-AbrB_sf"/>
</dbReference>
<dbReference type="InterPro" id="IPR039052">
    <property type="entry name" value="Antitox_PemI-like"/>
</dbReference>
<name>A0A858R4G0_9PROT</name>
<evidence type="ECO:0000313" key="2">
    <source>
        <dbReference type="EMBL" id="QJE72275.1"/>
    </source>
</evidence>
<sequence>MHLQLARWGNSLALRIPTAYAKDLGIAEGAGVDARVEDGKLVITPLADPPTYDLDELLAGITDDNIHGEVPTGKAVGNEFP</sequence>
<dbReference type="GO" id="GO:0003677">
    <property type="term" value="F:DNA binding"/>
    <property type="evidence" value="ECO:0007669"/>
    <property type="project" value="UniProtKB-KW"/>
</dbReference>
<dbReference type="KEGG" id="acru:HHL28_03420"/>
<feature type="domain" description="SpoVT-AbrB" evidence="1">
    <location>
        <begin position="6"/>
        <end position="51"/>
    </location>
</feature>
<dbReference type="EMBL" id="CP051775">
    <property type="protein sequence ID" value="QJE72275.1"/>
    <property type="molecule type" value="Genomic_DNA"/>
</dbReference>
<dbReference type="Pfam" id="PF04014">
    <property type="entry name" value="MazE_antitoxin"/>
    <property type="match status" value="1"/>
</dbReference>
<dbReference type="PANTHER" id="PTHR40516">
    <property type="entry name" value="ANTITOXIN CHPS-RELATED"/>
    <property type="match status" value="1"/>
</dbReference>
<dbReference type="PANTHER" id="PTHR40516:SF1">
    <property type="entry name" value="ANTITOXIN CHPS-RELATED"/>
    <property type="match status" value="1"/>
</dbReference>
<organism evidence="2 3">
    <name type="scientific">Aerophototrophica crusticola</name>
    <dbReference type="NCBI Taxonomy" id="1709002"/>
    <lineage>
        <taxon>Bacteria</taxon>
        <taxon>Pseudomonadati</taxon>
        <taxon>Pseudomonadota</taxon>
        <taxon>Alphaproteobacteria</taxon>
        <taxon>Rhodospirillales</taxon>
        <taxon>Rhodospirillaceae</taxon>
        <taxon>Aerophototrophica</taxon>
    </lineage>
</organism>
<keyword evidence="2" id="KW-0238">DNA-binding</keyword>
<proteinExistence type="predicted"/>
<dbReference type="InterPro" id="IPR007159">
    <property type="entry name" value="SpoVT-AbrB_dom"/>
</dbReference>
<keyword evidence="3" id="KW-1185">Reference proteome</keyword>
<evidence type="ECO:0000259" key="1">
    <source>
        <dbReference type="SMART" id="SM00966"/>
    </source>
</evidence>
<dbReference type="GO" id="GO:0097351">
    <property type="term" value="F:toxin sequestering activity"/>
    <property type="evidence" value="ECO:0007669"/>
    <property type="project" value="InterPro"/>
</dbReference>